<feature type="signal peptide" evidence="1">
    <location>
        <begin position="1"/>
        <end position="15"/>
    </location>
</feature>
<evidence type="ECO:0008006" key="3">
    <source>
        <dbReference type="Google" id="ProtNLM"/>
    </source>
</evidence>
<name>A0A7S3NPZ7_9STRA</name>
<dbReference type="AlphaFoldDB" id="A0A7S3NPZ7"/>
<protein>
    <recommendedName>
        <fullName evidence="3">Nucleotide-diphospho-sugar transferase domain-containing protein</fullName>
    </recommendedName>
</protein>
<sequence length="330" mass="37646">MKISVFVFIILRVGGIQIRMVTFLDCQSVEKLILPLINKACYAKKQGYKYEVKLLQKRKNTTSSEDGITYKKPGIILEAMHHSVSIPTEINDEFIVWFDVDVNIMNSSRQFDLIDPNKADLWITDHNCNPNNGVIALRNDHRGRSFLKDWIHTCTLGQFPFTDQGCFYQQLIFYASNISLIDTCDLLRTKTEKGPKPMKCVMQTWNHVFGAFRNGHDRIQSRVGLRRADDGFNNHFCHPQFHLKTYCRWYQPPGWSPSTCFKHGMFALHGRSPQRAKKIGLSQSNFDLAATFDPALRQCISSRKATILQLAKQACSSGADSWVNFGAGGQ</sequence>
<reference evidence="2" key="1">
    <citation type="submission" date="2021-01" db="EMBL/GenBank/DDBJ databases">
        <authorList>
            <person name="Corre E."/>
            <person name="Pelletier E."/>
            <person name="Niang G."/>
            <person name="Scheremetjew M."/>
            <person name="Finn R."/>
            <person name="Kale V."/>
            <person name="Holt S."/>
            <person name="Cochrane G."/>
            <person name="Meng A."/>
            <person name="Brown T."/>
            <person name="Cohen L."/>
        </authorList>
    </citation>
    <scope>NUCLEOTIDE SEQUENCE</scope>
    <source>
        <strain evidence="2">CCMP1510</strain>
    </source>
</reference>
<evidence type="ECO:0000256" key="1">
    <source>
        <dbReference type="SAM" id="SignalP"/>
    </source>
</evidence>
<gene>
    <name evidence="2" type="ORF">ALAG00032_LOCUS15847</name>
</gene>
<evidence type="ECO:0000313" key="2">
    <source>
        <dbReference type="EMBL" id="CAE0375043.1"/>
    </source>
</evidence>
<feature type="chain" id="PRO_5030538570" description="Nucleotide-diphospho-sugar transferase domain-containing protein" evidence="1">
    <location>
        <begin position="16"/>
        <end position="330"/>
    </location>
</feature>
<dbReference type="EMBL" id="HBIJ01023945">
    <property type="protein sequence ID" value="CAE0375043.1"/>
    <property type="molecule type" value="Transcribed_RNA"/>
</dbReference>
<keyword evidence="1" id="KW-0732">Signal</keyword>
<dbReference type="InterPro" id="IPR029044">
    <property type="entry name" value="Nucleotide-diphossugar_trans"/>
</dbReference>
<dbReference type="Gene3D" id="3.90.550.10">
    <property type="entry name" value="Spore Coat Polysaccharide Biosynthesis Protein SpsA, Chain A"/>
    <property type="match status" value="1"/>
</dbReference>
<accession>A0A7S3NPZ7</accession>
<organism evidence="2">
    <name type="scientific">Aureoumbra lagunensis</name>
    <dbReference type="NCBI Taxonomy" id="44058"/>
    <lineage>
        <taxon>Eukaryota</taxon>
        <taxon>Sar</taxon>
        <taxon>Stramenopiles</taxon>
        <taxon>Ochrophyta</taxon>
        <taxon>Pelagophyceae</taxon>
        <taxon>Pelagomonadales</taxon>
        <taxon>Aureoumbra</taxon>
    </lineage>
</organism>
<proteinExistence type="predicted"/>